<dbReference type="Pfam" id="PF11739">
    <property type="entry name" value="YdbH-like"/>
    <property type="match status" value="1"/>
</dbReference>
<keyword evidence="1" id="KW-0472">Membrane</keyword>
<evidence type="ECO:0000256" key="1">
    <source>
        <dbReference type="SAM" id="Phobius"/>
    </source>
</evidence>
<feature type="transmembrane region" description="Helical" evidence="1">
    <location>
        <begin position="24"/>
        <end position="46"/>
    </location>
</feature>
<evidence type="ECO:0000313" key="2">
    <source>
        <dbReference type="EMBL" id="MDY7218165.1"/>
    </source>
</evidence>
<keyword evidence="3" id="KW-1185">Reference proteome</keyword>
<accession>A0ABU5GMM7</accession>
<reference evidence="2 3" key="1">
    <citation type="submission" date="2023-12" db="EMBL/GenBank/DDBJ databases">
        <title>Denitrificimonas halotolerans sp. nov.,a novel species isolated from landfill leachate.</title>
        <authorList>
            <person name="Wang S."/>
        </authorList>
    </citation>
    <scope>NUCLEOTIDE SEQUENCE [LARGE SCALE GENOMIC DNA]</scope>
    <source>
        <strain evidence="2 3">JX-1</strain>
    </source>
</reference>
<dbReference type="InterPro" id="IPR021730">
    <property type="entry name" value="YdbH"/>
</dbReference>
<gene>
    <name evidence="2" type="ORF">TOI97_01015</name>
</gene>
<name>A0ABU5GMM7_9GAMM</name>
<proteinExistence type="predicted"/>
<organism evidence="2 3">
    <name type="scientific">Denitrificimonas halotolerans</name>
    <dbReference type="NCBI Taxonomy" id="3098930"/>
    <lineage>
        <taxon>Bacteria</taxon>
        <taxon>Pseudomonadati</taxon>
        <taxon>Pseudomonadota</taxon>
        <taxon>Gammaproteobacteria</taxon>
        <taxon>Pseudomonadales</taxon>
        <taxon>Pseudomonadaceae</taxon>
        <taxon>Denitrificimonas</taxon>
    </lineage>
</organism>
<keyword evidence="1" id="KW-1133">Transmembrane helix</keyword>
<keyword evidence="1" id="KW-0812">Transmembrane</keyword>
<comment type="caution">
    <text evidence="2">The sequence shown here is derived from an EMBL/GenBank/DDBJ whole genome shotgun (WGS) entry which is preliminary data.</text>
</comment>
<dbReference type="EMBL" id="JAXIVU010000001">
    <property type="protein sequence ID" value="MDY7218165.1"/>
    <property type="molecule type" value="Genomic_DNA"/>
</dbReference>
<sequence>MNTPADTSTDTNQAIPKPRWFRRLMIACTVIVSMSVIAVLTFPYTLPWLLDKQDIEFQWEHPRWHLDGFSASNIKIKLRAQGSNLKQIELNNLRLYWTRHKFPIRRLEIDHLQAYWPLTNPNEATETEPLVLSNALYKWLPQEVQLTRIEAQITDLGLLQGNLNLQASHCGLIWQPRLLETSFTLKNIPAHWFGNIPPELRPEQLQATIQTHPDYRTNGTNQQQLSVLLKTLGPTRLKLSGILDLQHTTNWVGELRNGQLSAHLNAFSNPQLQAEQLQLDGQFTARADTQGFHLALMEHATLKAEQLQLQEVGQAQNITLELTAFDLHVPYQELDKGQLTSTFHGQITQLTAAPLHNQDWIFAGSVSGLLPKLKVEAQLNGQYGLQLTGQAQPLTDSIQGYLSLNEITFNTGNPLQKTFTVWPDALVLNSGHLHSHLEFKLPYEAPLQFTVQTTARDLIGTFDQTRFNRLNLKLSSATEVTAGQEWQAQLQNTQLKIQADKVADHTFIAQQVKANVHLSAHANAQTFSLQFAQDTQVHTQSLSFRDLGQAQQAKVQLAQLLLSGHTRTPEQLKLSSPIRLSLTQLSSNRLHKQDWDLQGHINGQLPRLQFTGTLSNQQGLHLTSNIHIQNTAITGSITPQELSFHNDNVLQKTFTDWPEIILLNKGHIHSQINFTLPNQSPLQLTVRGSGKGLSGIANRSELENLNLNFNLQLNGENFKLYIPHLDIGALDPGVPLSSIQLSDASYRGDLNNLSQGVASWHKLQAKLLNGRVWIDEQELNLRRSQKLLLHIKGLELEELFRVYPAEGLAGNGTIDGLLPIYFDQNEIYIQAGQLEARGPGVLRFQSEKIQALGKSNPAMAIVADALDDFHFNHLTSGLSYDQSGKLTLKIRLKGQNPDIEKGRPIHLNVNLEDDIPALLASIQLSGQVSEIIQKRVRERLENR</sequence>
<evidence type="ECO:0000313" key="3">
    <source>
        <dbReference type="Proteomes" id="UP001294570"/>
    </source>
</evidence>
<dbReference type="Proteomes" id="UP001294570">
    <property type="component" value="Unassembled WGS sequence"/>
</dbReference>
<protein>
    <submittedName>
        <fullName evidence="2">YdbH domain-containing protein</fullName>
    </submittedName>
</protein>
<dbReference type="RefSeq" id="WP_321552264.1">
    <property type="nucleotide sequence ID" value="NZ_JAXIVU010000001.1"/>
</dbReference>